<gene>
    <name evidence="6" type="ORF">E7512_12335</name>
</gene>
<evidence type="ECO:0000256" key="4">
    <source>
        <dbReference type="SAM" id="SignalP"/>
    </source>
</evidence>
<dbReference type="Gene3D" id="3.90.76.10">
    <property type="entry name" value="Dipeptide-binding Protein, Domain 1"/>
    <property type="match status" value="1"/>
</dbReference>
<evidence type="ECO:0000256" key="3">
    <source>
        <dbReference type="ARBA" id="ARBA00022729"/>
    </source>
</evidence>
<dbReference type="RefSeq" id="WP_326840826.1">
    <property type="nucleotide sequence ID" value="NZ_SVNY01000006.1"/>
</dbReference>
<dbReference type="Gene3D" id="3.10.105.10">
    <property type="entry name" value="Dipeptide-binding Protein, Domain 3"/>
    <property type="match status" value="1"/>
</dbReference>
<dbReference type="GO" id="GO:1904680">
    <property type="term" value="F:peptide transmembrane transporter activity"/>
    <property type="evidence" value="ECO:0007669"/>
    <property type="project" value="TreeGrafter"/>
</dbReference>
<dbReference type="GO" id="GO:0015833">
    <property type="term" value="P:peptide transport"/>
    <property type="evidence" value="ECO:0007669"/>
    <property type="project" value="TreeGrafter"/>
</dbReference>
<feature type="domain" description="Solute-binding protein family 5" evidence="5">
    <location>
        <begin position="92"/>
        <end position="452"/>
    </location>
</feature>
<dbReference type="EMBL" id="SVNY01000006">
    <property type="protein sequence ID" value="MBE6834345.1"/>
    <property type="molecule type" value="Genomic_DNA"/>
</dbReference>
<dbReference type="InterPro" id="IPR023765">
    <property type="entry name" value="SBP_5_CS"/>
</dbReference>
<evidence type="ECO:0000259" key="5">
    <source>
        <dbReference type="Pfam" id="PF00496"/>
    </source>
</evidence>
<evidence type="ECO:0000313" key="7">
    <source>
        <dbReference type="Proteomes" id="UP000754750"/>
    </source>
</evidence>
<dbReference type="InterPro" id="IPR000914">
    <property type="entry name" value="SBP_5_dom"/>
</dbReference>
<dbReference type="GO" id="GO:0042597">
    <property type="term" value="C:periplasmic space"/>
    <property type="evidence" value="ECO:0007669"/>
    <property type="project" value="UniProtKB-ARBA"/>
</dbReference>
<dbReference type="PIRSF" id="PIRSF002741">
    <property type="entry name" value="MppA"/>
    <property type="match status" value="1"/>
</dbReference>
<comment type="similarity">
    <text evidence="2">Belongs to the bacterial solute-binding protein 5 family.</text>
</comment>
<dbReference type="PROSITE" id="PS01040">
    <property type="entry name" value="SBP_BACTERIAL_5"/>
    <property type="match status" value="1"/>
</dbReference>
<evidence type="ECO:0000256" key="2">
    <source>
        <dbReference type="ARBA" id="ARBA00005695"/>
    </source>
</evidence>
<comment type="caution">
    <text evidence="6">The sequence shown here is derived from an EMBL/GenBank/DDBJ whole genome shotgun (WGS) entry which is preliminary data.</text>
</comment>
<reference evidence="6" key="1">
    <citation type="submission" date="2019-04" db="EMBL/GenBank/DDBJ databases">
        <title>Evolution of Biomass-Degrading Anaerobic Consortia Revealed by Metagenomics.</title>
        <authorList>
            <person name="Peng X."/>
        </authorList>
    </citation>
    <scope>NUCLEOTIDE SEQUENCE</scope>
    <source>
        <strain evidence="6">SIG551</strain>
    </source>
</reference>
<dbReference type="GO" id="GO:0043190">
    <property type="term" value="C:ATP-binding cassette (ABC) transporter complex"/>
    <property type="evidence" value="ECO:0007669"/>
    <property type="project" value="InterPro"/>
</dbReference>
<dbReference type="Proteomes" id="UP000754750">
    <property type="component" value="Unassembled WGS sequence"/>
</dbReference>
<accession>A0A928Q601</accession>
<dbReference type="Gene3D" id="3.40.190.10">
    <property type="entry name" value="Periplasmic binding protein-like II"/>
    <property type="match status" value="1"/>
</dbReference>
<dbReference type="AlphaFoldDB" id="A0A928Q601"/>
<feature type="signal peptide" evidence="4">
    <location>
        <begin position="1"/>
        <end position="24"/>
    </location>
</feature>
<dbReference type="PANTHER" id="PTHR30290">
    <property type="entry name" value="PERIPLASMIC BINDING COMPONENT OF ABC TRANSPORTER"/>
    <property type="match status" value="1"/>
</dbReference>
<dbReference type="PROSITE" id="PS51257">
    <property type="entry name" value="PROKAR_LIPOPROTEIN"/>
    <property type="match status" value="1"/>
</dbReference>
<evidence type="ECO:0000313" key="6">
    <source>
        <dbReference type="EMBL" id="MBE6834345.1"/>
    </source>
</evidence>
<dbReference type="PANTHER" id="PTHR30290:SF38">
    <property type="entry name" value="D,D-DIPEPTIDE-BINDING PERIPLASMIC PROTEIN DDPA-RELATED"/>
    <property type="match status" value="1"/>
</dbReference>
<sequence>MKSKKLKRFLALVLAAAMSLTACSGSSGTQSSTGSGPASAPENATYRETLHIAVTQQAPSLDLHKNSSLIARQICDGTVWEKLVTLNSKAEAVPELAEKYEATNDGKTLTFTLRKGVKFHDGSEMKADDVVASMNRWIEGFSSAKTMVGDARFTKVDDSTVKIDGKTSLILLPAMIAGAAQPASITTAAACKNEDSNGFLKDYIGTGPYKFSEWKQDQYIKLERFDGYVPYGTKGTEMDGWSGYKAAPTKILQFDLVADQATESAGLEAGQYDVAFNVSYDDFDRLTNNPNLTTVSSQMGSVAFIPNHKQGIASKQYFRTAVNTALDCDEVLRAAYGGGYELGSSYMDAGQPFWKSEAGKENYNQKDLEKAKKILTDNGYKGEPFTILVSTLNKMDNMGIAIKSQLEKIGIPVKLTVVDWATLTEYRKDPTKYDMYITTFAEVPVPSLKLYYGAAYPGWSNDEKLQTLFKEMTSAPTLEEAKAKWDELQGYSWEYLPIICPGHYMGMFAWQKNVTGINMYSGGPKFWNAGIVES</sequence>
<dbReference type="InterPro" id="IPR039424">
    <property type="entry name" value="SBP_5"/>
</dbReference>
<name>A0A928Q601_9FIRM</name>
<dbReference type="InterPro" id="IPR030678">
    <property type="entry name" value="Peptide/Ni-bd"/>
</dbReference>
<evidence type="ECO:0000256" key="1">
    <source>
        <dbReference type="ARBA" id="ARBA00004193"/>
    </source>
</evidence>
<organism evidence="6 7">
    <name type="scientific">Faecalispora sporosphaeroides</name>
    <dbReference type="NCBI Taxonomy" id="1549"/>
    <lineage>
        <taxon>Bacteria</taxon>
        <taxon>Bacillati</taxon>
        <taxon>Bacillota</taxon>
        <taxon>Clostridia</taxon>
        <taxon>Eubacteriales</taxon>
        <taxon>Oscillospiraceae</taxon>
        <taxon>Faecalispora</taxon>
    </lineage>
</organism>
<comment type="subcellular location">
    <subcellularLocation>
        <location evidence="1">Cell membrane</location>
        <topology evidence="1">Lipid-anchor</topology>
    </subcellularLocation>
</comment>
<proteinExistence type="inferred from homology"/>
<feature type="chain" id="PRO_5039283362" evidence="4">
    <location>
        <begin position="25"/>
        <end position="534"/>
    </location>
</feature>
<dbReference type="Pfam" id="PF00496">
    <property type="entry name" value="SBP_bac_5"/>
    <property type="match status" value="1"/>
</dbReference>
<keyword evidence="3 4" id="KW-0732">Signal</keyword>
<protein>
    <submittedName>
        <fullName evidence="6">Peptide ABC transporter substrate-binding protein</fullName>
    </submittedName>
</protein>
<dbReference type="SUPFAM" id="SSF53850">
    <property type="entry name" value="Periplasmic binding protein-like II"/>
    <property type="match status" value="1"/>
</dbReference>